<reference evidence="4" key="1">
    <citation type="submission" date="2018-03" db="EMBL/GenBank/DDBJ databases">
        <authorList>
            <person name="Guldener U."/>
        </authorList>
    </citation>
    <scope>NUCLEOTIDE SEQUENCE</scope>
</reference>
<proteinExistence type="predicted"/>
<dbReference type="InterPro" id="IPR058525">
    <property type="entry name" value="DUF8212"/>
</dbReference>
<feature type="region of interest" description="Disordered" evidence="1">
    <location>
        <begin position="560"/>
        <end position="582"/>
    </location>
</feature>
<dbReference type="PANTHER" id="PTHR10622:SF10">
    <property type="entry name" value="HET DOMAIN-CONTAINING PROTEIN"/>
    <property type="match status" value="1"/>
</dbReference>
<dbReference type="Proteomes" id="UP001187682">
    <property type="component" value="Unassembled WGS sequence"/>
</dbReference>
<evidence type="ECO:0000256" key="1">
    <source>
        <dbReference type="SAM" id="MobiDB-lite"/>
    </source>
</evidence>
<dbReference type="Pfam" id="PF26640">
    <property type="entry name" value="DUF8212"/>
    <property type="match status" value="1"/>
</dbReference>
<protein>
    <recommendedName>
        <fullName evidence="6">HET domain-containing protein</fullName>
    </recommendedName>
</protein>
<evidence type="ECO:0000313" key="5">
    <source>
        <dbReference type="Proteomes" id="UP001187682"/>
    </source>
</evidence>
<evidence type="ECO:0000259" key="2">
    <source>
        <dbReference type="Pfam" id="PF06985"/>
    </source>
</evidence>
<evidence type="ECO:0008006" key="6">
    <source>
        <dbReference type="Google" id="ProtNLM"/>
    </source>
</evidence>
<evidence type="ECO:0000313" key="4">
    <source>
        <dbReference type="EMBL" id="SPO03566.1"/>
    </source>
</evidence>
<dbReference type="Pfam" id="PF06985">
    <property type="entry name" value="HET"/>
    <property type="match status" value="1"/>
</dbReference>
<dbReference type="PANTHER" id="PTHR10622">
    <property type="entry name" value="HET DOMAIN-CONTAINING PROTEIN"/>
    <property type="match status" value="1"/>
</dbReference>
<organism evidence="4 5">
    <name type="scientific">Cephalotrichum gorgonifer</name>
    <dbReference type="NCBI Taxonomy" id="2041049"/>
    <lineage>
        <taxon>Eukaryota</taxon>
        <taxon>Fungi</taxon>
        <taxon>Dikarya</taxon>
        <taxon>Ascomycota</taxon>
        <taxon>Pezizomycotina</taxon>
        <taxon>Sordariomycetes</taxon>
        <taxon>Hypocreomycetidae</taxon>
        <taxon>Microascales</taxon>
        <taxon>Microascaceae</taxon>
        <taxon>Cephalotrichum</taxon>
    </lineage>
</organism>
<name>A0AAE8MZF3_9PEZI</name>
<feature type="domain" description="DUF8212" evidence="3">
    <location>
        <begin position="221"/>
        <end position="242"/>
    </location>
</feature>
<comment type="caution">
    <text evidence="4">The sequence shown here is derived from an EMBL/GenBank/DDBJ whole genome shotgun (WGS) entry which is preliminary data.</text>
</comment>
<accession>A0AAE8MZF3</accession>
<keyword evidence="5" id="KW-1185">Reference proteome</keyword>
<feature type="domain" description="Heterokaryon incompatibility" evidence="2">
    <location>
        <begin position="22"/>
        <end position="111"/>
    </location>
</feature>
<gene>
    <name evidence="4" type="ORF">DNG_06249</name>
</gene>
<dbReference type="AlphaFoldDB" id="A0AAE8MZF3"/>
<dbReference type="EMBL" id="ONZQ02000008">
    <property type="protein sequence ID" value="SPO03566.1"/>
    <property type="molecule type" value="Genomic_DNA"/>
</dbReference>
<evidence type="ECO:0000259" key="3">
    <source>
        <dbReference type="Pfam" id="PF26640"/>
    </source>
</evidence>
<sequence length="582" mass="64535">MRLLNVETLVVEEFHVRNTPSYAILSHTWGEEEVTLQDIWAGRASLLKGYTKILGCCKQARDDGFQYVWIDTCCIDKTSSTELAEAINSMFKWYRRSVVCYAYLEDLDAEAVRRDPAQLGKSRWFTRGWTLQELIAPRILVFYSAGWAEMGTRDTLVERISAVTGIEADLFFEGKLYEYSVSQRMSWAAKRETTRVEDGAYCLLGIFNVNMPLLYGEGKMAFIWLQEEIMRRSDDQSIFAWRVERNRQAGLLASSAASFADSGDVRVSDDETYRLPFSMTNTGIQITLPVVEAYDTDLPSFETMYTVGSSSPRITINPADCLLVALNCETKSGKTVALTLDREGGDITNENIPYRRINVDLGPLYLDPEFFKGRASLKTIIVQTRARDDAAQDPGSLTLWAHLRPTFFGIRRHARSEGGFDLIHAFGPVATEVSGAVTVSMLGGGHGGTAFGRGGAAFGVFVGETDAESCWELVTGSRAAVLALADRFRNKNDGLLSSYPEWRLPLDGAGERGSELEAFLEARGRPHGFSIVFGVEERTGRAYSDPAVETYLELTSRKESGAGQKGIGVKKKKPAGQELLTL</sequence>
<dbReference type="InterPro" id="IPR010730">
    <property type="entry name" value="HET"/>
</dbReference>